<protein>
    <submittedName>
        <fullName evidence="1">Uncharacterized protein</fullName>
    </submittedName>
</protein>
<evidence type="ECO:0000313" key="1">
    <source>
        <dbReference type="EMBL" id="CAH1449362.1"/>
    </source>
</evidence>
<sequence length="267" mass="30536">MNRLSLPKDAKDNFVDLSSNGKTSLRSNALVDISSFPKGASLVKLVTVKKVVKVITSMDDDDDFVSAHVVGQVNVKKTEITYRNPSDLISTIYRSLNDNQKASVKEIWFGFLKEFVVKKFSREICLWVLERYDEKRNVLRIHNNEIHITRRGVHDMYGLPIVSVILDHSVKGNNIVQEKTIENEVRDDVVILLDHADKGKKVVEEKINEEQVRNDVPIFAENANKGKKFVQDNIIDNEMRDDDWMDSGPSDPRFDNILGGSKILKRR</sequence>
<comment type="caution">
    <text evidence="1">The sequence shown here is derived from an EMBL/GenBank/DDBJ whole genome shotgun (WGS) entry which is preliminary data.</text>
</comment>
<dbReference type="AlphaFoldDB" id="A0AAU9PG60"/>
<accession>A0AAU9PG60</accession>
<keyword evidence="2" id="KW-1185">Reference proteome</keyword>
<proteinExistence type="predicted"/>
<dbReference type="EMBL" id="CAKMRJ010005634">
    <property type="protein sequence ID" value="CAH1449362.1"/>
    <property type="molecule type" value="Genomic_DNA"/>
</dbReference>
<gene>
    <name evidence="1" type="ORF">LVIROSA_LOCUS34849</name>
</gene>
<dbReference type="Proteomes" id="UP001157418">
    <property type="component" value="Unassembled WGS sequence"/>
</dbReference>
<name>A0AAU9PG60_9ASTR</name>
<reference evidence="1 2" key="1">
    <citation type="submission" date="2022-01" db="EMBL/GenBank/DDBJ databases">
        <authorList>
            <person name="Xiong W."/>
            <person name="Schranz E."/>
        </authorList>
    </citation>
    <scope>NUCLEOTIDE SEQUENCE [LARGE SCALE GENOMIC DNA]</scope>
</reference>
<evidence type="ECO:0000313" key="2">
    <source>
        <dbReference type="Proteomes" id="UP001157418"/>
    </source>
</evidence>
<organism evidence="1 2">
    <name type="scientific">Lactuca virosa</name>
    <dbReference type="NCBI Taxonomy" id="75947"/>
    <lineage>
        <taxon>Eukaryota</taxon>
        <taxon>Viridiplantae</taxon>
        <taxon>Streptophyta</taxon>
        <taxon>Embryophyta</taxon>
        <taxon>Tracheophyta</taxon>
        <taxon>Spermatophyta</taxon>
        <taxon>Magnoliopsida</taxon>
        <taxon>eudicotyledons</taxon>
        <taxon>Gunneridae</taxon>
        <taxon>Pentapetalae</taxon>
        <taxon>asterids</taxon>
        <taxon>campanulids</taxon>
        <taxon>Asterales</taxon>
        <taxon>Asteraceae</taxon>
        <taxon>Cichorioideae</taxon>
        <taxon>Cichorieae</taxon>
        <taxon>Lactucinae</taxon>
        <taxon>Lactuca</taxon>
    </lineage>
</organism>